<dbReference type="SUPFAM" id="SSF56399">
    <property type="entry name" value="ADP-ribosylation"/>
    <property type="match status" value="1"/>
</dbReference>
<evidence type="ECO:0000256" key="4">
    <source>
        <dbReference type="ARBA" id="ARBA00022679"/>
    </source>
</evidence>
<dbReference type="InterPro" id="IPR002745">
    <property type="entry name" value="Ptrans_KptA/Tpt1"/>
</dbReference>
<protein>
    <recommendedName>
        <fullName evidence="3">2'-phosphotransferase</fullName>
        <ecNumber evidence="3">2.7.1.160</ecNumber>
    </recommendedName>
</protein>
<dbReference type="EC" id="2.7.1.160" evidence="3"/>
<keyword evidence="5" id="KW-0520">NAD</keyword>
<dbReference type="EMBL" id="HBFQ01028764">
    <property type="protein sequence ID" value="CAD8845881.1"/>
    <property type="molecule type" value="Transcribed_RNA"/>
</dbReference>
<comment type="function">
    <text evidence="1">Catalyzes the last step of tRNA splicing, the transfer of the splice junction 2'-phosphate from ligated tRNA to NAD to produce ADP-ribose 1''-2'' cyclic phosphate.</text>
</comment>
<dbReference type="InterPro" id="IPR042080">
    <property type="entry name" value="RNA_2'-PTrans_N"/>
</dbReference>
<dbReference type="AlphaFoldDB" id="A0A7S1A963"/>
<reference evidence="7" key="1">
    <citation type="submission" date="2021-01" db="EMBL/GenBank/DDBJ databases">
        <authorList>
            <person name="Corre E."/>
            <person name="Pelletier E."/>
            <person name="Niang G."/>
            <person name="Scheremetjew M."/>
            <person name="Finn R."/>
            <person name="Kale V."/>
            <person name="Holt S."/>
            <person name="Cochrane G."/>
            <person name="Meng A."/>
            <person name="Brown T."/>
            <person name="Cohen L."/>
        </authorList>
    </citation>
    <scope>NUCLEOTIDE SEQUENCE</scope>
</reference>
<gene>
    <name evidence="7" type="ORF">NSCI0253_LOCUS20231</name>
</gene>
<comment type="similarity">
    <text evidence="2">Belongs to the KptA/TPT1 family.</text>
</comment>
<evidence type="ECO:0000256" key="3">
    <source>
        <dbReference type="ARBA" id="ARBA00012007"/>
    </source>
</evidence>
<evidence type="ECO:0000256" key="1">
    <source>
        <dbReference type="ARBA" id="ARBA00003343"/>
    </source>
</evidence>
<dbReference type="PANTHER" id="PTHR12684:SF2">
    <property type="entry name" value="TRNA 2'-PHOSPHOTRANSFERASE 1"/>
    <property type="match status" value="1"/>
</dbReference>
<evidence type="ECO:0000313" key="7">
    <source>
        <dbReference type="EMBL" id="CAD8845881.1"/>
    </source>
</evidence>
<keyword evidence="4" id="KW-0808">Transferase</keyword>
<accession>A0A7S1A963</accession>
<dbReference type="InterPro" id="IPR042081">
    <property type="entry name" value="RNA_2'-PTrans_C"/>
</dbReference>
<dbReference type="GO" id="GO:0006388">
    <property type="term" value="P:tRNA splicing, via endonucleolytic cleavage and ligation"/>
    <property type="evidence" value="ECO:0007669"/>
    <property type="project" value="TreeGrafter"/>
</dbReference>
<evidence type="ECO:0000256" key="6">
    <source>
        <dbReference type="ARBA" id="ARBA00047949"/>
    </source>
</evidence>
<name>A0A7S1A963_NOCSC</name>
<dbReference type="Gene3D" id="1.10.10.970">
    <property type="entry name" value="RNA 2'-phosphotransferase, Tpt1/KptA family, N-terminal domain"/>
    <property type="match status" value="1"/>
</dbReference>
<sequence length="255" mass="27831">MQNGIQIRADGFCLVGDLMAVGVLKSLGCTLDDLQRIVSSNDKQRFELREEQGVHMIRAVQGHSMKEVEDNSLLRPLTLTDTDIPAVCVHGTYRRHLDSIFRQGLVPGGGRIQRNHVHFSCCEPGDGRVISGMRTNCEVAIWINLPLALSEGVPFFMSTNKVILSAGLNGTIDTKYFSRVKDFQAGEVDPSLWAGALASGSMLPFQGGGRSPAVRPVPAFGPVPSPFPLYQNPGGVNQWALMALMQQHHRLTSSH</sequence>
<dbReference type="GO" id="GO:0000215">
    <property type="term" value="F:tRNA 2'-phosphotransferase activity"/>
    <property type="evidence" value="ECO:0007669"/>
    <property type="project" value="UniProtKB-EC"/>
</dbReference>
<dbReference type="PANTHER" id="PTHR12684">
    <property type="entry name" value="PUTATIVE PHOSPHOTRANSFERASE"/>
    <property type="match status" value="1"/>
</dbReference>
<evidence type="ECO:0000256" key="5">
    <source>
        <dbReference type="ARBA" id="ARBA00023027"/>
    </source>
</evidence>
<evidence type="ECO:0000256" key="2">
    <source>
        <dbReference type="ARBA" id="ARBA00009836"/>
    </source>
</evidence>
<proteinExistence type="inferred from homology"/>
<dbReference type="Gene3D" id="3.20.170.30">
    <property type="match status" value="1"/>
</dbReference>
<comment type="catalytic activity">
    <reaction evidence="6">
        <text>2'-phospho-[ligated tRNA] + NAD(+) = mature tRNA + ADP-alpha-D-ribose 1'',2''-cyclic phosphate + nicotinamide</text>
        <dbReference type="Rhea" id="RHEA:23324"/>
        <dbReference type="Rhea" id="RHEA-COMP:11106"/>
        <dbReference type="Rhea" id="RHEA-COMP:11107"/>
        <dbReference type="ChEBI" id="CHEBI:17154"/>
        <dbReference type="ChEBI" id="CHEBI:57540"/>
        <dbReference type="ChEBI" id="CHEBI:76596"/>
        <dbReference type="ChEBI" id="CHEBI:82883"/>
        <dbReference type="ChEBI" id="CHEBI:85027"/>
        <dbReference type="EC" id="2.7.1.160"/>
    </reaction>
</comment>
<dbReference type="Pfam" id="PF01885">
    <property type="entry name" value="PTS_2-RNA"/>
    <property type="match status" value="1"/>
</dbReference>
<organism evidence="7">
    <name type="scientific">Noctiluca scintillans</name>
    <name type="common">Sea sparkle</name>
    <name type="synonym">Red tide dinoflagellate</name>
    <dbReference type="NCBI Taxonomy" id="2966"/>
    <lineage>
        <taxon>Eukaryota</taxon>
        <taxon>Sar</taxon>
        <taxon>Alveolata</taxon>
        <taxon>Dinophyceae</taxon>
        <taxon>Noctilucales</taxon>
        <taxon>Noctilucaceae</taxon>
        <taxon>Noctiluca</taxon>
    </lineage>
</organism>